<dbReference type="SUPFAM" id="SSF46894">
    <property type="entry name" value="C-terminal effector domain of the bipartite response regulators"/>
    <property type="match status" value="1"/>
</dbReference>
<dbReference type="Gene3D" id="1.10.10.10">
    <property type="entry name" value="Winged helix-like DNA-binding domain superfamily/Winged helix DNA-binding domain"/>
    <property type="match status" value="1"/>
</dbReference>
<dbReference type="GO" id="GO:0006355">
    <property type="term" value="P:regulation of DNA-templated transcription"/>
    <property type="evidence" value="ECO:0007669"/>
    <property type="project" value="InterPro"/>
</dbReference>
<dbReference type="InterPro" id="IPR005158">
    <property type="entry name" value="BTAD"/>
</dbReference>
<dbReference type="SUPFAM" id="SSF52540">
    <property type="entry name" value="P-loop containing nucleoside triphosphate hydrolases"/>
    <property type="match status" value="1"/>
</dbReference>
<dbReference type="InterPro" id="IPR041664">
    <property type="entry name" value="AAA_16"/>
</dbReference>
<dbReference type="InterPro" id="IPR001867">
    <property type="entry name" value="OmpR/PhoB-type_DNA-bd"/>
</dbReference>
<comment type="similarity">
    <text evidence="1">Belongs to the AfsR/DnrI/RedD regulatory family.</text>
</comment>
<keyword evidence="8" id="KW-1185">Reference proteome</keyword>
<evidence type="ECO:0000256" key="4">
    <source>
        <dbReference type="ARBA" id="ARBA00023125"/>
    </source>
</evidence>
<evidence type="ECO:0000256" key="2">
    <source>
        <dbReference type="ARBA" id="ARBA00022741"/>
    </source>
</evidence>
<dbReference type="InterPro" id="IPR016032">
    <property type="entry name" value="Sig_transdc_resp-reg_C-effctor"/>
</dbReference>
<dbReference type="Pfam" id="PF13191">
    <property type="entry name" value="AAA_16"/>
    <property type="match status" value="1"/>
</dbReference>
<evidence type="ECO:0000256" key="3">
    <source>
        <dbReference type="ARBA" id="ARBA00022840"/>
    </source>
</evidence>
<dbReference type="PANTHER" id="PTHR16305:SF35">
    <property type="entry name" value="TRANSCRIPTIONAL ACTIVATOR DOMAIN"/>
    <property type="match status" value="1"/>
</dbReference>
<protein>
    <submittedName>
        <fullName evidence="7">DUF2791 family P-loop domain-containing protein</fullName>
    </submittedName>
</protein>
<dbReference type="RefSeq" id="WP_194704948.1">
    <property type="nucleotide sequence ID" value="NZ_JADKPN010000001.1"/>
</dbReference>
<dbReference type="GO" id="GO:0005737">
    <property type="term" value="C:cytoplasm"/>
    <property type="evidence" value="ECO:0007669"/>
    <property type="project" value="TreeGrafter"/>
</dbReference>
<dbReference type="GO" id="GO:0004016">
    <property type="term" value="F:adenylate cyclase activity"/>
    <property type="evidence" value="ECO:0007669"/>
    <property type="project" value="TreeGrafter"/>
</dbReference>
<dbReference type="EMBL" id="JADKPN010000001">
    <property type="protein sequence ID" value="MBF4761755.1"/>
    <property type="molecule type" value="Genomic_DNA"/>
</dbReference>
<name>A0A930VD07_9ACTN</name>
<evidence type="ECO:0000259" key="6">
    <source>
        <dbReference type="PROSITE" id="PS51755"/>
    </source>
</evidence>
<keyword evidence="4 5" id="KW-0238">DNA-binding</keyword>
<evidence type="ECO:0000256" key="1">
    <source>
        <dbReference type="ARBA" id="ARBA00005820"/>
    </source>
</evidence>
<dbReference type="Pfam" id="PF00486">
    <property type="entry name" value="Trans_reg_C"/>
    <property type="match status" value="1"/>
</dbReference>
<dbReference type="InterPro" id="IPR011990">
    <property type="entry name" value="TPR-like_helical_dom_sf"/>
</dbReference>
<dbReference type="GO" id="GO:0000160">
    <property type="term" value="P:phosphorelay signal transduction system"/>
    <property type="evidence" value="ECO:0007669"/>
    <property type="project" value="InterPro"/>
</dbReference>
<dbReference type="SMART" id="SM00862">
    <property type="entry name" value="Trans_reg_C"/>
    <property type="match status" value="1"/>
</dbReference>
<dbReference type="Gene3D" id="1.25.40.10">
    <property type="entry name" value="Tetratricopeptide repeat domain"/>
    <property type="match status" value="1"/>
</dbReference>
<reference evidence="7" key="1">
    <citation type="submission" date="2020-11" db="EMBL/GenBank/DDBJ databases">
        <title>Nocardioides sp. nov., isolated from Soil of Cynanchum wilfordii Hemsley rhizosphere.</title>
        <authorList>
            <person name="Lee J.-S."/>
            <person name="Suh M.K."/>
            <person name="Kim J.-S."/>
        </authorList>
    </citation>
    <scope>NUCLEOTIDE SEQUENCE</scope>
    <source>
        <strain evidence="7">KCTC 19275</strain>
    </source>
</reference>
<keyword evidence="2" id="KW-0547">Nucleotide-binding</keyword>
<dbReference type="PROSITE" id="PS51755">
    <property type="entry name" value="OMPR_PHOB"/>
    <property type="match status" value="1"/>
</dbReference>
<dbReference type="PANTHER" id="PTHR16305">
    <property type="entry name" value="TESTICULAR SOLUBLE ADENYLYL CYCLASE"/>
    <property type="match status" value="1"/>
</dbReference>
<evidence type="ECO:0000313" key="7">
    <source>
        <dbReference type="EMBL" id="MBF4761755.1"/>
    </source>
</evidence>
<proteinExistence type="inferred from homology"/>
<dbReference type="Proteomes" id="UP000640489">
    <property type="component" value="Unassembled WGS sequence"/>
</dbReference>
<evidence type="ECO:0000256" key="5">
    <source>
        <dbReference type="PROSITE-ProRule" id="PRU01091"/>
    </source>
</evidence>
<dbReference type="CDD" id="cd15831">
    <property type="entry name" value="BTAD"/>
    <property type="match status" value="1"/>
</dbReference>
<dbReference type="InterPro" id="IPR036388">
    <property type="entry name" value="WH-like_DNA-bd_sf"/>
</dbReference>
<feature type="domain" description="OmpR/PhoB-type" evidence="6">
    <location>
        <begin position="1"/>
        <end position="99"/>
    </location>
</feature>
<feature type="DNA-binding region" description="OmpR/PhoB-type" evidence="5">
    <location>
        <begin position="1"/>
        <end position="99"/>
    </location>
</feature>
<gene>
    <name evidence="7" type="ORF">ISU07_01335</name>
</gene>
<dbReference type="InterPro" id="IPR027417">
    <property type="entry name" value="P-loop_NTPase"/>
</dbReference>
<accession>A0A930VD07</accession>
<keyword evidence="3" id="KW-0067">ATP-binding</keyword>
<dbReference type="GO" id="GO:0003677">
    <property type="term" value="F:DNA binding"/>
    <property type="evidence" value="ECO:0007669"/>
    <property type="project" value="UniProtKB-UniRule"/>
</dbReference>
<sequence length="1103" mass="118140">MWVGVLGPTVVAASGDGEPIDVPAQKQRALLAALALHAPRAASAEALVEAMWGADAPDTAGASLHSYVSRVRRMLEPDLPARSPSTYLPSVDGGYRLVAETDAAEVVATLGEVHAAIGSLRTALVPVATAGVDTMALADRLARALDAWRGQPYDDLPDSDLVRPERARLEALRVQAQEDRATLLVASGRDAEAVAELEALTRAHPLRERPWLLLAAALARSGRQADALAALDELRRALDDELGLEPSHDVNDLQTAILRHQLPAASESPPAAPEQVQVTLPEWPMVGRDRHLAALETLLGRVEVGGPAFAALVGEPGAGKSRLAAELAVRAQQRGAVVLVGRCSQDEDAPPLWPWRQALGEDALHGGRAGEDHDAARFAVAESVRRELGQRAAVRTVLLVLEDLHWADASSLRVLRHVVAHLETGRVLVLATWRSAAARGGEPLAEVAEALARRHAARLDVTGLTPEETGELVAELTGDRDAGLAVALHERTEGNPFFLIEYGRLARDEGRALREAVDGVPATVAAVLTRRIAQLPQPTSAALTAGAVIGREFQVDVLARALETEETALLDLLQPAVDGDLLRDEGGDVFRFGHALARDAAYDALTPSRRERLHAVVAGIVEQSDQADARSAEVARHWAAAGPRHVRRAWQAASRAAALAMTGHAADEAAAHLRAALSLHAEDARRSERERYDLLVAYADACRWSTRRLEMHQACDEAALIAGRLGDAALVVAAVSVPSEDALWPARSYGEANDEVIGVMRQTLAGLPIEDSALRSRLLLALASESYYDARPAETDRLVEEALGIARRLADAGDTRLLAESLLAASVVWWQPDKLAERVSMLAECRRLAEAEGDARLAANARCLQASARCERGGIDGLDEELAELTTVVRELRLYFAELITVCLAHSWAAMRGDAAAVAALWGRLTELDEQISLAHKQDTIRGAVFNVPLWNSASGFDEDLVAAFLGETAIPLATAAAALYLRHGLPDRAREMWASHTFDAETVNWYSPPYWAFAAEASLGLDDPATAALVYPRLRPLSGGCVMSGSNPAIGPVDAYLALAAAATGDTALATEHADRAVEQLRSWRVPQVEAWFLGLRDRHGF</sequence>
<dbReference type="Pfam" id="PF03704">
    <property type="entry name" value="BTAD"/>
    <property type="match status" value="1"/>
</dbReference>
<comment type="caution">
    <text evidence="7">The sequence shown here is derived from an EMBL/GenBank/DDBJ whole genome shotgun (WGS) entry which is preliminary data.</text>
</comment>
<evidence type="ECO:0000313" key="8">
    <source>
        <dbReference type="Proteomes" id="UP000640489"/>
    </source>
</evidence>
<dbReference type="SMART" id="SM01043">
    <property type="entry name" value="BTAD"/>
    <property type="match status" value="1"/>
</dbReference>
<dbReference type="AlphaFoldDB" id="A0A930VD07"/>
<dbReference type="SUPFAM" id="SSF48452">
    <property type="entry name" value="TPR-like"/>
    <property type="match status" value="1"/>
</dbReference>
<organism evidence="7 8">
    <name type="scientific">Nocardioides islandensis</name>
    <dbReference type="NCBI Taxonomy" id="433663"/>
    <lineage>
        <taxon>Bacteria</taxon>
        <taxon>Bacillati</taxon>
        <taxon>Actinomycetota</taxon>
        <taxon>Actinomycetes</taxon>
        <taxon>Propionibacteriales</taxon>
        <taxon>Nocardioidaceae</taxon>
        <taxon>Nocardioides</taxon>
    </lineage>
</organism>
<dbReference type="GO" id="GO:0005524">
    <property type="term" value="F:ATP binding"/>
    <property type="evidence" value="ECO:0007669"/>
    <property type="project" value="UniProtKB-KW"/>
</dbReference>